<dbReference type="PANTHER" id="PTHR21368">
    <property type="entry name" value="50S RIBOSOMAL PROTEIN L9"/>
    <property type="match status" value="1"/>
</dbReference>
<dbReference type="GO" id="GO:0006412">
    <property type="term" value="P:translation"/>
    <property type="evidence" value="ECO:0007669"/>
    <property type="project" value="InterPro"/>
</dbReference>
<comment type="similarity">
    <text evidence="1">Belongs to the bacterial ribosomal protein bL9 family.</text>
</comment>
<dbReference type="InterPro" id="IPR009027">
    <property type="entry name" value="Ribosomal_bL9/RNase_H1_N"/>
</dbReference>
<keyword evidence="3" id="KW-0694">RNA-binding</keyword>
<dbReference type="SUPFAM" id="SSF55658">
    <property type="entry name" value="L9 N-domain-like"/>
    <property type="match status" value="1"/>
</dbReference>
<dbReference type="Pfam" id="PF03948">
    <property type="entry name" value="Ribosomal_L9_C"/>
    <property type="match status" value="1"/>
</dbReference>
<evidence type="ECO:0000256" key="4">
    <source>
        <dbReference type="ARBA" id="ARBA00022980"/>
    </source>
</evidence>
<evidence type="ECO:0000259" key="7">
    <source>
        <dbReference type="Pfam" id="PF01281"/>
    </source>
</evidence>
<dbReference type="InterPro" id="IPR020070">
    <property type="entry name" value="Ribosomal_bL9_N"/>
</dbReference>
<dbReference type="InterPro" id="IPR020069">
    <property type="entry name" value="Ribosomal_bL9_C"/>
</dbReference>
<feature type="domain" description="Ribosomal protein L9" evidence="7">
    <location>
        <begin position="29"/>
        <end position="68"/>
    </location>
</feature>
<evidence type="ECO:0000256" key="5">
    <source>
        <dbReference type="ARBA" id="ARBA00023274"/>
    </source>
</evidence>
<dbReference type="Pfam" id="PF01281">
    <property type="entry name" value="Ribosomal_L9_N"/>
    <property type="match status" value="1"/>
</dbReference>
<dbReference type="Gene3D" id="3.10.430.100">
    <property type="entry name" value="Ribosomal protein L9, C-terminal domain"/>
    <property type="match status" value="1"/>
</dbReference>
<keyword evidence="4" id="KW-0689">Ribosomal protein</keyword>
<dbReference type="InterPro" id="IPR000244">
    <property type="entry name" value="Ribosomal_bL9"/>
</dbReference>
<sequence length="187" mass="19431">MLSAWLARGAPARLGTAQVRYARRRAKTVEVLLARDRPELGVRGDIVRVAPGFARHRLLPRGDAVRASLADDVAAVRANIEAEDAVERAALDPVVRTLESAAGLRFVRTPAGERGALAEPVSAAHVAAALARDFGVEVSAAAVTPATVASVGEHAVTVRLGRCRLPATVRLTVVTTAEPAAGTAAVQ</sequence>
<dbReference type="InterPro" id="IPR036935">
    <property type="entry name" value="Ribosomal_bL9_N_sf"/>
</dbReference>
<dbReference type="EMBL" id="JAGTXO010000068">
    <property type="protein sequence ID" value="KAG8457552.1"/>
    <property type="molecule type" value="Genomic_DNA"/>
</dbReference>
<accession>A0A8J6C043</accession>
<reference evidence="9" key="1">
    <citation type="submission" date="2021-05" db="EMBL/GenBank/DDBJ databases">
        <title>The genome of the haptophyte Pavlova lutheri (Diacronema luteri, Pavlovales) - a model for lipid biosynthesis in eukaryotic algae.</title>
        <authorList>
            <person name="Hulatt C.J."/>
            <person name="Posewitz M.C."/>
        </authorList>
    </citation>
    <scope>NUCLEOTIDE SEQUENCE</scope>
    <source>
        <strain evidence="9">NIVA-4/92</strain>
    </source>
</reference>
<proteinExistence type="inferred from homology"/>
<keyword evidence="5" id="KW-0687">Ribonucleoprotein</keyword>
<dbReference type="GO" id="GO:0005840">
    <property type="term" value="C:ribosome"/>
    <property type="evidence" value="ECO:0007669"/>
    <property type="project" value="UniProtKB-KW"/>
</dbReference>
<gene>
    <name evidence="9" type="ORF">KFE25_004188</name>
</gene>
<dbReference type="GO" id="GO:0019843">
    <property type="term" value="F:rRNA binding"/>
    <property type="evidence" value="ECO:0007669"/>
    <property type="project" value="UniProtKB-KW"/>
</dbReference>
<evidence type="ECO:0000256" key="6">
    <source>
        <dbReference type="ARBA" id="ARBA00035427"/>
    </source>
</evidence>
<comment type="caution">
    <text evidence="9">The sequence shown here is derived from an EMBL/GenBank/DDBJ whole genome shotgun (WGS) entry which is preliminary data.</text>
</comment>
<evidence type="ECO:0000256" key="3">
    <source>
        <dbReference type="ARBA" id="ARBA00022884"/>
    </source>
</evidence>
<evidence type="ECO:0000259" key="8">
    <source>
        <dbReference type="Pfam" id="PF03948"/>
    </source>
</evidence>
<dbReference type="AlphaFoldDB" id="A0A8J6C043"/>
<dbReference type="Gene3D" id="3.40.5.10">
    <property type="entry name" value="Ribosomal protein L9, N-terminal domain"/>
    <property type="match status" value="1"/>
</dbReference>
<dbReference type="GO" id="GO:1990904">
    <property type="term" value="C:ribonucleoprotein complex"/>
    <property type="evidence" value="ECO:0007669"/>
    <property type="project" value="UniProtKB-KW"/>
</dbReference>
<dbReference type="OrthoDB" id="5555409at2759"/>
<keyword evidence="10" id="KW-1185">Reference proteome</keyword>
<evidence type="ECO:0000256" key="2">
    <source>
        <dbReference type="ARBA" id="ARBA00022730"/>
    </source>
</evidence>
<keyword evidence="2" id="KW-0699">rRNA-binding</keyword>
<dbReference type="GO" id="GO:0003735">
    <property type="term" value="F:structural constituent of ribosome"/>
    <property type="evidence" value="ECO:0007669"/>
    <property type="project" value="InterPro"/>
</dbReference>
<organism evidence="9 10">
    <name type="scientific">Diacronema lutheri</name>
    <name type="common">Unicellular marine alga</name>
    <name type="synonym">Monochrysis lutheri</name>
    <dbReference type="NCBI Taxonomy" id="2081491"/>
    <lineage>
        <taxon>Eukaryota</taxon>
        <taxon>Haptista</taxon>
        <taxon>Haptophyta</taxon>
        <taxon>Pavlovophyceae</taxon>
        <taxon>Pavlovales</taxon>
        <taxon>Pavlovaceae</taxon>
        <taxon>Diacronema</taxon>
    </lineage>
</organism>
<feature type="domain" description="Large ribosomal subunit protein bL9 C-terminal" evidence="8">
    <location>
        <begin position="107"/>
        <end position="174"/>
    </location>
</feature>
<evidence type="ECO:0000256" key="1">
    <source>
        <dbReference type="ARBA" id="ARBA00010605"/>
    </source>
</evidence>
<evidence type="ECO:0000313" key="10">
    <source>
        <dbReference type="Proteomes" id="UP000751190"/>
    </source>
</evidence>
<name>A0A8J6C043_DIALT</name>
<dbReference type="InterPro" id="IPR036791">
    <property type="entry name" value="Ribosomal_bL9_C_sf"/>
</dbReference>
<protein>
    <recommendedName>
        <fullName evidence="6">50S ribosomal protein L9, chloroplastic</fullName>
    </recommendedName>
</protein>
<evidence type="ECO:0000313" key="9">
    <source>
        <dbReference type="EMBL" id="KAG8457552.1"/>
    </source>
</evidence>
<dbReference type="Proteomes" id="UP000751190">
    <property type="component" value="Unassembled WGS sequence"/>
</dbReference>